<organism evidence="1 2">
    <name type="scientific">Parazoarcus communis SWub3 = DSM 12120</name>
    <dbReference type="NCBI Taxonomy" id="1121029"/>
    <lineage>
        <taxon>Bacteria</taxon>
        <taxon>Pseudomonadati</taxon>
        <taxon>Pseudomonadota</taxon>
        <taxon>Betaproteobacteria</taxon>
        <taxon>Rhodocyclales</taxon>
        <taxon>Zoogloeaceae</taxon>
        <taxon>Parazoarcus</taxon>
    </lineage>
</organism>
<comment type="caution">
    <text evidence="1">The sequence shown here is derived from an EMBL/GenBank/DDBJ whole genome shotgun (WGS) entry which is preliminary data.</text>
</comment>
<name>A0A323UTP1_9RHOO</name>
<protein>
    <submittedName>
        <fullName evidence="1">Uncharacterized protein</fullName>
    </submittedName>
</protein>
<accession>A0A323UTP1</accession>
<sequence>MIQQAVWNDADNLFGTQGQLWVGDIYALASDADELIGLGAVLGAFNAEMACFERCMLSAESYRSLNALGDKYLHDLEPLLPRNRSVDGALSSLSRIWRR</sequence>
<reference evidence="1 2" key="1">
    <citation type="submission" date="2018-06" db="EMBL/GenBank/DDBJ databases">
        <title>Azoarcus communis strain SWub3 genome.</title>
        <authorList>
            <person name="Zorraquino Salvo V."/>
            <person name="Toubiana D."/>
            <person name="Blumwald E."/>
        </authorList>
    </citation>
    <scope>NUCLEOTIDE SEQUENCE [LARGE SCALE GENOMIC DNA]</scope>
    <source>
        <strain evidence="1 2">SWub3</strain>
    </source>
</reference>
<dbReference type="AlphaFoldDB" id="A0A323UTP1"/>
<evidence type="ECO:0000313" key="2">
    <source>
        <dbReference type="Proteomes" id="UP000248259"/>
    </source>
</evidence>
<gene>
    <name evidence="1" type="ORF">DNK49_12105</name>
</gene>
<dbReference type="Proteomes" id="UP000248259">
    <property type="component" value="Unassembled WGS sequence"/>
</dbReference>
<dbReference type="RefSeq" id="WP_110524861.1">
    <property type="nucleotide sequence ID" value="NZ_QKOE01000007.1"/>
</dbReference>
<dbReference type="OrthoDB" id="9181847at2"/>
<proteinExistence type="predicted"/>
<keyword evidence="2" id="KW-1185">Reference proteome</keyword>
<evidence type="ECO:0000313" key="1">
    <source>
        <dbReference type="EMBL" id="PZA16392.1"/>
    </source>
</evidence>
<dbReference type="EMBL" id="QKOE01000007">
    <property type="protein sequence ID" value="PZA16392.1"/>
    <property type="molecule type" value="Genomic_DNA"/>
</dbReference>